<dbReference type="GO" id="GO:0000462">
    <property type="term" value="P:maturation of SSU-rRNA from tricistronic rRNA transcript (SSU-rRNA, 5.8S rRNA, LSU-rRNA)"/>
    <property type="evidence" value="ECO:0007669"/>
    <property type="project" value="TreeGrafter"/>
</dbReference>
<evidence type="ECO:0000256" key="3">
    <source>
        <dbReference type="ARBA" id="ARBA00022517"/>
    </source>
</evidence>
<dbReference type="EMBL" id="BRXZ01007965">
    <property type="protein sequence ID" value="GMI37111.1"/>
    <property type="molecule type" value="Genomic_DNA"/>
</dbReference>
<comment type="similarity">
    <text evidence="2 6">Belongs to the RRP36 family.</text>
</comment>
<keyword evidence="6" id="KW-0687">Ribonucleoprotein</keyword>
<reference evidence="8" key="1">
    <citation type="submission" date="2022-07" db="EMBL/GenBank/DDBJ databases">
        <title>Genome analysis of Parmales, a sister group of diatoms, reveals the evolutionary specialization of diatoms from phago-mixotrophs to photoautotrophs.</title>
        <authorList>
            <person name="Ban H."/>
            <person name="Sato S."/>
            <person name="Yoshikawa S."/>
            <person name="Kazumasa Y."/>
            <person name="Nakamura Y."/>
            <person name="Ichinomiya M."/>
            <person name="Saitoh K."/>
            <person name="Sato N."/>
            <person name="Blanc-Mathieu R."/>
            <person name="Endo H."/>
            <person name="Kuwata A."/>
            <person name="Ogata H."/>
        </authorList>
    </citation>
    <scope>NUCLEOTIDE SEQUENCE</scope>
</reference>
<gene>
    <name evidence="8" type="ORF">TrRE_jg12429</name>
</gene>
<evidence type="ECO:0000256" key="2">
    <source>
        <dbReference type="ARBA" id="ARBA00009418"/>
    </source>
</evidence>
<organism evidence="8 9">
    <name type="scientific">Triparma retinervis</name>
    <dbReference type="NCBI Taxonomy" id="2557542"/>
    <lineage>
        <taxon>Eukaryota</taxon>
        <taxon>Sar</taxon>
        <taxon>Stramenopiles</taxon>
        <taxon>Ochrophyta</taxon>
        <taxon>Bolidophyceae</taxon>
        <taxon>Parmales</taxon>
        <taxon>Triparmaceae</taxon>
        <taxon>Triparma</taxon>
    </lineage>
</organism>
<feature type="region of interest" description="Disordered" evidence="7">
    <location>
        <begin position="274"/>
        <end position="302"/>
    </location>
</feature>
<comment type="caution">
    <text evidence="8">The sequence shown here is derived from an EMBL/GenBank/DDBJ whole genome shotgun (WGS) entry which is preliminary data.</text>
</comment>
<feature type="compositionally biased region" description="Polar residues" evidence="7">
    <location>
        <begin position="61"/>
        <end position="75"/>
    </location>
</feature>
<feature type="compositionally biased region" description="Basic and acidic residues" evidence="7">
    <location>
        <begin position="103"/>
        <end position="132"/>
    </location>
</feature>
<comment type="subunit">
    <text evidence="6">Associates with 90S and pre-40S pre-ribosomal particles.</text>
</comment>
<comment type="subcellular location">
    <subcellularLocation>
        <location evidence="1 6">Nucleus</location>
        <location evidence="1 6">Nucleolus</location>
    </subcellularLocation>
</comment>
<dbReference type="GO" id="GO:0005730">
    <property type="term" value="C:nucleolus"/>
    <property type="evidence" value="ECO:0007669"/>
    <property type="project" value="UniProtKB-SubCell"/>
</dbReference>
<keyword evidence="4 6" id="KW-0698">rRNA processing</keyword>
<dbReference type="PANTHER" id="PTHR21738">
    <property type="entry name" value="RIBOSOMAL RNA PROCESSING PROTEIN 36 HOMOLOG"/>
    <property type="match status" value="1"/>
</dbReference>
<feature type="region of interest" description="Disordered" evidence="7">
    <location>
        <begin position="216"/>
        <end position="243"/>
    </location>
</feature>
<dbReference type="InterPro" id="IPR009292">
    <property type="entry name" value="RRP36"/>
</dbReference>
<comment type="function">
    <text evidence="6">Component of the 90S pre-ribosome involved in the maturation of rRNAs. Required for early cleavages of the pre-RNAs in the 40S ribosomal subunit maturation pathway.</text>
</comment>
<evidence type="ECO:0000313" key="8">
    <source>
        <dbReference type="EMBL" id="GMI37111.1"/>
    </source>
</evidence>
<evidence type="ECO:0000256" key="7">
    <source>
        <dbReference type="SAM" id="MobiDB-lite"/>
    </source>
</evidence>
<dbReference type="OrthoDB" id="448446at2759"/>
<evidence type="ECO:0000256" key="4">
    <source>
        <dbReference type="ARBA" id="ARBA00022552"/>
    </source>
</evidence>
<feature type="compositionally biased region" description="Basic and acidic residues" evidence="7">
    <location>
        <begin position="216"/>
        <end position="233"/>
    </location>
</feature>
<dbReference type="Pfam" id="PF06102">
    <property type="entry name" value="RRP36"/>
    <property type="match status" value="1"/>
</dbReference>
<proteinExistence type="inferred from homology"/>
<keyword evidence="3 6" id="KW-0690">Ribosome biogenesis</keyword>
<feature type="region of interest" description="Disordered" evidence="7">
    <location>
        <begin position="1"/>
        <end position="152"/>
    </location>
</feature>
<protein>
    <recommendedName>
        <fullName evidence="6">rRNA biogenesis protein RRP36</fullName>
    </recommendedName>
</protein>
<evidence type="ECO:0000256" key="6">
    <source>
        <dbReference type="RuleBase" id="RU368027"/>
    </source>
</evidence>
<dbReference type="PANTHER" id="PTHR21738:SF0">
    <property type="entry name" value="RIBOSOMAL RNA PROCESSING PROTEIN 36 HOMOLOG"/>
    <property type="match status" value="1"/>
</dbReference>
<accession>A0A9W7G666</accession>
<feature type="compositionally biased region" description="Acidic residues" evidence="7">
    <location>
        <begin position="12"/>
        <end position="58"/>
    </location>
</feature>
<dbReference type="Proteomes" id="UP001165082">
    <property type="component" value="Unassembled WGS sequence"/>
</dbReference>
<keyword evidence="9" id="KW-1185">Reference proteome</keyword>
<sequence>MEEVPNYTTFEELPEDDPDDDDSSDNDDDEDDDNDNDNENDSDSDNSSSDDDESDSDSDTFSKNVNSNAYTSAKNASDKSDLSLSERVALNQEKGKTRKYKDRRAETGKEKMKRALEEGKHKRGRDGKDEGARKKKLKGGYKPSLDPRFDSMSGTLDVEHFERNYEFLQEMEEGEIKRLKERQKSGLKTGKKGQKLRRKLGVKMEDLEGEKKELNRLQMKRGETNKSQIERSARKSVKRGLRERVEEKGGGKFYLKKREMKKLEMEAKFEELKKRGGNKAVKKALEKRRKKNKSKDSKKMIK</sequence>
<evidence type="ECO:0000256" key="1">
    <source>
        <dbReference type="ARBA" id="ARBA00004604"/>
    </source>
</evidence>
<feature type="compositionally biased region" description="Basic residues" evidence="7">
    <location>
        <begin position="275"/>
        <end position="293"/>
    </location>
</feature>
<name>A0A9W7G666_9STRA</name>
<evidence type="ECO:0000256" key="5">
    <source>
        <dbReference type="ARBA" id="ARBA00023242"/>
    </source>
</evidence>
<dbReference type="GO" id="GO:0030686">
    <property type="term" value="C:90S preribosome"/>
    <property type="evidence" value="ECO:0007669"/>
    <property type="project" value="TreeGrafter"/>
</dbReference>
<evidence type="ECO:0000313" key="9">
    <source>
        <dbReference type="Proteomes" id="UP001165082"/>
    </source>
</evidence>
<dbReference type="AlphaFoldDB" id="A0A9W7G666"/>
<keyword evidence="5 6" id="KW-0539">Nucleus</keyword>